<dbReference type="OrthoDB" id="7876991at2"/>
<dbReference type="EMBL" id="CP022196">
    <property type="protein sequence ID" value="ATG49661.1"/>
    <property type="molecule type" value="Genomic_DNA"/>
</dbReference>
<gene>
    <name evidence="2" type="ORF">CEW89_02665</name>
</gene>
<protein>
    <submittedName>
        <fullName evidence="2">Uncharacterized protein</fullName>
    </submittedName>
</protein>
<feature type="region of interest" description="Disordered" evidence="1">
    <location>
        <begin position="36"/>
        <end position="70"/>
    </location>
</feature>
<organism evidence="2 3">
    <name type="scientific">Celeribacter ethanolicus</name>
    <dbReference type="NCBI Taxonomy" id="1758178"/>
    <lineage>
        <taxon>Bacteria</taxon>
        <taxon>Pseudomonadati</taxon>
        <taxon>Pseudomonadota</taxon>
        <taxon>Alphaproteobacteria</taxon>
        <taxon>Rhodobacterales</taxon>
        <taxon>Roseobacteraceae</taxon>
        <taxon>Celeribacter</taxon>
    </lineage>
</organism>
<accession>A0A291GHK5</accession>
<sequence>MNLDRLISMIVNRFVRTLVNKGVNAGIDAGTKSLAKRRGAKTSSGVELTPEQKADQARMAKQGRDTVQRARKIARMSRRIGKF</sequence>
<name>A0A291GHK5_9RHOB</name>
<evidence type="ECO:0000313" key="2">
    <source>
        <dbReference type="EMBL" id="ATG49661.1"/>
    </source>
</evidence>
<evidence type="ECO:0000256" key="1">
    <source>
        <dbReference type="SAM" id="MobiDB-lite"/>
    </source>
</evidence>
<dbReference type="Proteomes" id="UP000217935">
    <property type="component" value="Chromosome"/>
</dbReference>
<dbReference type="KEGG" id="ceh:CEW89_02665"/>
<evidence type="ECO:0000313" key="3">
    <source>
        <dbReference type="Proteomes" id="UP000217935"/>
    </source>
</evidence>
<feature type="compositionally biased region" description="Basic and acidic residues" evidence="1">
    <location>
        <begin position="50"/>
        <end position="68"/>
    </location>
</feature>
<dbReference type="AlphaFoldDB" id="A0A291GHK5"/>
<keyword evidence="3" id="KW-1185">Reference proteome</keyword>
<reference evidence="2 3" key="1">
    <citation type="submission" date="2017-06" db="EMBL/GenBank/DDBJ databases">
        <title>Celeribacter sp. TSPH2 complete genome sequence.</title>
        <authorList>
            <person name="Woo J.-H."/>
            <person name="Kim H.-S."/>
        </authorList>
    </citation>
    <scope>NUCLEOTIDE SEQUENCE [LARGE SCALE GENOMIC DNA]</scope>
    <source>
        <strain evidence="2 3">TSPH2</strain>
    </source>
</reference>
<proteinExistence type="predicted"/>
<dbReference type="RefSeq" id="WP_081423725.1">
    <property type="nucleotide sequence ID" value="NZ_CP022196.1"/>
</dbReference>
<dbReference type="STRING" id="1758178.GCA_001550095_01630"/>